<organism evidence="8 9">
    <name type="scientific">Brevundimonas nasdae</name>
    <dbReference type="NCBI Taxonomy" id="172043"/>
    <lineage>
        <taxon>Bacteria</taxon>
        <taxon>Pseudomonadati</taxon>
        <taxon>Pseudomonadota</taxon>
        <taxon>Alphaproteobacteria</taxon>
        <taxon>Caulobacterales</taxon>
        <taxon>Caulobacteraceae</taxon>
        <taxon>Brevundimonas</taxon>
    </lineage>
</organism>
<dbReference type="EC" id="2.7.13.3" evidence="2"/>
<comment type="catalytic activity">
    <reaction evidence="1">
        <text>ATP + protein L-histidine = ADP + protein N-phospho-L-histidine.</text>
        <dbReference type="EC" id="2.7.13.3"/>
    </reaction>
</comment>
<feature type="transmembrane region" description="Helical" evidence="6">
    <location>
        <begin position="6"/>
        <end position="26"/>
    </location>
</feature>
<dbReference type="Proteomes" id="UP000824334">
    <property type="component" value="Chromosome"/>
</dbReference>
<keyword evidence="6" id="KW-0472">Membrane</keyword>
<dbReference type="Pfam" id="PF12860">
    <property type="entry name" value="PAS_7"/>
    <property type="match status" value="1"/>
</dbReference>
<accession>A0ABX8TGX1</accession>
<dbReference type="InterPro" id="IPR013656">
    <property type="entry name" value="PAS_4"/>
</dbReference>
<evidence type="ECO:0000313" key="8">
    <source>
        <dbReference type="EMBL" id="QYC09903.1"/>
    </source>
</evidence>
<dbReference type="PANTHER" id="PTHR43711">
    <property type="entry name" value="TWO-COMPONENT HISTIDINE KINASE"/>
    <property type="match status" value="1"/>
</dbReference>
<evidence type="ECO:0000313" key="9">
    <source>
        <dbReference type="Proteomes" id="UP000824334"/>
    </source>
</evidence>
<dbReference type="PROSITE" id="PS50109">
    <property type="entry name" value="HIS_KIN"/>
    <property type="match status" value="1"/>
</dbReference>
<dbReference type="GeneID" id="94376635"/>
<dbReference type="SMART" id="SM00388">
    <property type="entry name" value="HisKA"/>
    <property type="match status" value="1"/>
</dbReference>
<protein>
    <recommendedName>
        <fullName evidence="2">histidine kinase</fullName>
        <ecNumber evidence="2">2.7.13.3</ecNumber>
    </recommendedName>
</protein>
<keyword evidence="5" id="KW-0902">Two-component regulatory system</keyword>
<sequence>MAEADIAYVATAGAAGLALAVSAWAVRLRARLASASDLAQDRCADALADLGRHESMLRAFDDVSLPLTPDGRPAGDPIGPAELIARLSDETAEAGEAILARLAQTHAGQIEALVHTGEAFEGLLSLDHEPWRIEGRVAGGAAWVRLSPASSLTLTGSEAVESGLALLADASPTPTWVVDGAGKLAWANRAWLAEVGAETIEQALEKNLSFDRGADALAAETGRLGVRQEGFRWTTGGGARRAWRIIAEPAGGGAVTVFAIEVTEAEETRDNLRRHVEAHDETLNHLADAVAIFGPSKRLAFHNTAFQTLFDIDPAWLDERPTHAELLDRLRQRRRLPEVVDYAGWKARELQFYEASEASPDDSWSLPDGRTLRVVRQPHPLGGILLIFSDITDELQLRSRFNAQLQVQRATLDKLNDAVAVFGSDGRLRLHNEAFESFWRLTADRIEGATEFDALAELCKPVLPDPALWLGLKARVADPDPESRVAISGEGRTTDGRAAAWQTRPLPDGATLVAFSDVTARRELEQALVQREQALAESQALKREFVGSVSYELRTPLTTIVGYSELLETLGDLPERSRQHAGAIRVAASQLARSIDDVLDMSQIDAGEMELSLGDVRIGDLFEEAAAKVRGKVEGRGASLTVTYPPDLRPIRADARRVGQALEHLLENAARAVSEGGAVTLTAEATASEVRLSVADTGRGIPYHLQPHVFDRFVRRERGGPGVGLALVKALVELHGGWAEVESDPGKGAAFILHLPFGAATTAAPPELALEGEGF</sequence>
<evidence type="ECO:0000256" key="3">
    <source>
        <dbReference type="ARBA" id="ARBA00022679"/>
    </source>
</evidence>
<dbReference type="SMART" id="SM00387">
    <property type="entry name" value="HATPase_c"/>
    <property type="match status" value="1"/>
</dbReference>
<dbReference type="InterPro" id="IPR003594">
    <property type="entry name" value="HATPase_dom"/>
</dbReference>
<keyword evidence="3" id="KW-0808">Transferase</keyword>
<keyword evidence="6" id="KW-0812">Transmembrane</keyword>
<evidence type="ECO:0000256" key="1">
    <source>
        <dbReference type="ARBA" id="ARBA00000085"/>
    </source>
</evidence>
<name>A0ABX8TGX1_9CAUL</name>
<proteinExistence type="predicted"/>
<dbReference type="InterPro" id="IPR005467">
    <property type="entry name" value="His_kinase_dom"/>
</dbReference>
<keyword evidence="9" id="KW-1185">Reference proteome</keyword>
<dbReference type="Pfam" id="PF08448">
    <property type="entry name" value="PAS_4"/>
    <property type="match status" value="1"/>
</dbReference>
<evidence type="ECO:0000256" key="6">
    <source>
        <dbReference type="SAM" id="Phobius"/>
    </source>
</evidence>
<dbReference type="EMBL" id="CP080034">
    <property type="protein sequence ID" value="QYC09903.1"/>
    <property type="molecule type" value="Genomic_DNA"/>
</dbReference>
<dbReference type="Pfam" id="PF02518">
    <property type="entry name" value="HATPase_c"/>
    <property type="match status" value="1"/>
</dbReference>
<dbReference type="Pfam" id="PF00512">
    <property type="entry name" value="HisKA"/>
    <property type="match status" value="1"/>
</dbReference>
<reference evidence="8 9" key="1">
    <citation type="submission" date="2021-07" db="EMBL/GenBank/DDBJ databases">
        <title>Isolation and characterization of bacteria from a gold mining with a capacity of golden bioaccumulation.</title>
        <authorList>
            <person name="Yang X.J."/>
        </authorList>
    </citation>
    <scope>NUCLEOTIDE SEQUENCE [LARGE SCALE GENOMIC DNA]</scope>
    <source>
        <strain evidence="8 9">Au29</strain>
    </source>
</reference>
<evidence type="ECO:0000256" key="4">
    <source>
        <dbReference type="ARBA" id="ARBA00022777"/>
    </source>
</evidence>
<evidence type="ECO:0000256" key="2">
    <source>
        <dbReference type="ARBA" id="ARBA00012438"/>
    </source>
</evidence>
<feature type="domain" description="Histidine kinase" evidence="7">
    <location>
        <begin position="548"/>
        <end position="759"/>
    </location>
</feature>
<evidence type="ECO:0000256" key="5">
    <source>
        <dbReference type="ARBA" id="ARBA00023012"/>
    </source>
</evidence>
<evidence type="ECO:0000259" key="7">
    <source>
        <dbReference type="PROSITE" id="PS50109"/>
    </source>
</evidence>
<gene>
    <name evidence="8" type="ORF">KWG56_15205</name>
</gene>
<dbReference type="InterPro" id="IPR003661">
    <property type="entry name" value="HisK_dim/P_dom"/>
</dbReference>
<dbReference type="CDD" id="cd00082">
    <property type="entry name" value="HisKA"/>
    <property type="match status" value="1"/>
</dbReference>
<dbReference type="PANTHER" id="PTHR43711:SF1">
    <property type="entry name" value="HISTIDINE KINASE 1"/>
    <property type="match status" value="1"/>
</dbReference>
<dbReference type="RefSeq" id="WP_219352779.1">
    <property type="nucleotide sequence ID" value="NZ_CP080034.1"/>
</dbReference>
<keyword evidence="6" id="KW-1133">Transmembrane helix</keyword>
<dbReference type="InterPro" id="IPR050736">
    <property type="entry name" value="Sensor_HK_Regulatory"/>
</dbReference>
<keyword evidence="4" id="KW-0418">Kinase</keyword>